<evidence type="ECO:0000256" key="1">
    <source>
        <dbReference type="ARBA" id="ARBA00001917"/>
    </source>
</evidence>
<organism evidence="9 10">
    <name type="scientific">Clostridium lapidicellarium</name>
    <dbReference type="NCBI Taxonomy" id="3240931"/>
    <lineage>
        <taxon>Bacteria</taxon>
        <taxon>Bacillati</taxon>
        <taxon>Bacillota</taxon>
        <taxon>Clostridia</taxon>
        <taxon>Eubacteriales</taxon>
        <taxon>Clostridiaceae</taxon>
        <taxon>Clostridium</taxon>
    </lineage>
</organism>
<dbReference type="InterPro" id="IPR029039">
    <property type="entry name" value="Flavoprotein-like_sf"/>
</dbReference>
<evidence type="ECO:0000256" key="3">
    <source>
        <dbReference type="ARBA" id="ARBA00022448"/>
    </source>
</evidence>
<dbReference type="NCBIfam" id="NF004049">
    <property type="entry name" value="PRK05568.1"/>
    <property type="match status" value="1"/>
</dbReference>
<dbReference type="Pfam" id="PF00258">
    <property type="entry name" value="Flavodoxin_1"/>
    <property type="match status" value="1"/>
</dbReference>
<comment type="function">
    <text evidence="7">Low-potential electron donor to a number of redox enzymes.</text>
</comment>
<feature type="domain" description="Flavodoxin-like" evidence="8">
    <location>
        <begin position="4"/>
        <end position="140"/>
    </location>
</feature>
<evidence type="ECO:0000256" key="4">
    <source>
        <dbReference type="ARBA" id="ARBA00022630"/>
    </source>
</evidence>
<evidence type="ECO:0000256" key="6">
    <source>
        <dbReference type="ARBA" id="ARBA00022982"/>
    </source>
</evidence>
<evidence type="ECO:0000313" key="9">
    <source>
        <dbReference type="EMBL" id="MEY8763103.1"/>
    </source>
</evidence>
<proteinExistence type="inferred from homology"/>
<dbReference type="PANTHER" id="PTHR43717:SF1">
    <property type="entry name" value="ANAEROBIC NITRIC OXIDE REDUCTASE FLAVORUBREDOXIN"/>
    <property type="match status" value="1"/>
</dbReference>
<dbReference type="InterPro" id="IPR010087">
    <property type="entry name" value="Flav_short"/>
</dbReference>
<gene>
    <name evidence="9" type="ORF">AB8S09_05485</name>
</gene>
<dbReference type="NCBIfam" id="TIGR01753">
    <property type="entry name" value="flav_short"/>
    <property type="match status" value="1"/>
</dbReference>
<dbReference type="RefSeq" id="WP_294181904.1">
    <property type="nucleotide sequence ID" value="NZ_JBGFFE010000005.1"/>
</dbReference>
<sequence length="143" mass="15451">MSKVNIIYWSGTGNTKAMANLIAEGAGGKGADVSVLNVAEASEKDVEDADIVLFGSPAMGTEVIEEEEMDPFVESISSCVSGKKVGLFGSYGWGDGEWMRNWVKRMEDYGANVLNEGLIVQEAPEGETEEDCRNFGRQIMDEG</sequence>
<evidence type="ECO:0000256" key="2">
    <source>
        <dbReference type="ARBA" id="ARBA00005267"/>
    </source>
</evidence>
<protein>
    <recommendedName>
        <fullName evidence="7">Flavodoxin</fullName>
    </recommendedName>
</protein>
<dbReference type="EMBL" id="JBGFFE010000005">
    <property type="protein sequence ID" value="MEY8763103.1"/>
    <property type="molecule type" value="Genomic_DNA"/>
</dbReference>
<dbReference type="PROSITE" id="PS00201">
    <property type="entry name" value="FLAVODOXIN"/>
    <property type="match status" value="1"/>
</dbReference>
<reference evidence="9 10" key="1">
    <citation type="submission" date="2024-08" db="EMBL/GenBank/DDBJ databases">
        <title>Clostridium lapicellarii sp. nov., and Clostridium renhuaiense sp. nov., two species isolated from the mud in a fermentation cellar used for producing sauce-flavour Chinese liquors.</title>
        <authorList>
            <person name="Yang F."/>
            <person name="Wang H."/>
            <person name="Chen L.Q."/>
            <person name="Zhou N."/>
            <person name="Lu J.J."/>
            <person name="Pu X.X."/>
            <person name="Wan B."/>
            <person name="Wang L."/>
            <person name="Liu S.J."/>
        </authorList>
    </citation>
    <scope>NUCLEOTIDE SEQUENCE [LARGE SCALE GENOMIC DNA]</scope>
    <source>
        <strain evidence="9 10">MT-113</strain>
    </source>
</reference>
<dbReference type="InterPro" id="IPR008254">
    <property type="entry name" value="Flavodoxin/NO_synth"/>
</dbReference>
<evidence type="ECO:0000259" key="8">
    <source>
        <dbReference type="PROSITE" id="PS50902"/>
    </source>
</evidence>
<evidence type="ECO:0000256" key="7">
    <source>
        <dbReference type="RuleBase" id="RU367037"/>
    </source>
</evidence>
<keyword evidence="5 7" id="KW-0288">FMN</keyword>
<evidence type="ECO:0000256" key="5">
    <source>
        <dbReference type="ARBA" id="ARBA00022643"/>
    </source>
</evidence>
<comment type="cofactor">
    <cofactor evidence="1 7">
        <name>FMN</name>
        <dbReference type="ChEBI" id="CHEBI:58210"/>
    </cofactor>
</comment>
<keyword evidence="3 7" id="KW-0813">Transport</keyword>
<dbReference type="PROSITE" id="PS50902">
    <property type="entry name" value="FLAVODOXIN_LIKE"/>
    <property type="match status" value="1"/>
</dbReference>
<comment type="caution">
    <text evidence="9">The sequence shown here is derived from an EMBL/GenBank/DDBJ whole genome shotgun (WGS) entry which is preliminary data.</text>
</comment>
<dbReference type="NCBIfam" id="NF004050">
    <property type="entry name" value="PRK05569.1"/>
    <property type="match status" value="1"/>
</dbReference>
<comment type="similarity">
    <text evidence="2 7">Belongs to the flavodoxin family.</text>
</comment>
<accession>A0ABV4DVN7</accession>
<keyword evidence="10" id="KW-1185">Reference proteome</keyword>
<keyword evidence="4 7" id="KW-0285">Flavoprotein</keyword>
<dbReference type="SUPFAM" id="SSF52218">
    <property type="entry name" value="Flavoproteins"/>
    <property type="match status" value="1"/>
</dbReference>
<dbReference type="Proteomes" id="UP001565220">
    <property type="component" value="Unassembled WGS sequence"/>
</dbReference>
<keyword evidence="6 7" id="KW-0249">Electron transport</keyword>
<dbReference type="Gene3D" id="3.40.50.360">
    <property type="match status" value="1"/>
</dbReference>
<dbReference type="PANTHER" id="PTHR43717">
    <property type="entry name" value="ANAEROBIC NITRIC OXIDE REDUCTASE FLAVORUBREDOXIN"/>
    <property type="match status" value="1"/>
</dbReference>
<dbReference type="InterPro" id="IPR001226">
    <property type="entry name" value="Flavodoxin_CS"/>
</dbReference>
<name>A0ABV4DVN7_9CLOT</name>
<evidence type="ECO:0000313" key="10">
    <source>
        <dbReference type="Proteomes" id="UP001565220"/>
    </source>
</evidence>